<dbReference type="EMBL" id="JBDODL010000727">
    <property type="protein sequence ID" value="MES1920539.1"/>
    <property type="molecule type" value="Genomic_DNA"/>
</dbReference>
<feature type="repeat" description="WD" evidence="6">
    <location>
        <begin position="12"/>
        <end position="53"/>
    </location>
</feature>
<keyword evidence="3" id="KW-0677">Repeat</keyword>
<comment type="similarity">
    <text evidence="5">Belongs to the WD repeat cdt2 family.</text>
</comment>
<keyword evidence="4" id="KW-0833">Ubl conjugation pathway</keyword>
<name>A0ABV2ALK5_9EUKA</name>
<keyword evidence="2 6" id="KW-0853">WD repeat</keyword>
<dbReference type="Gene3D" id="2.130.10.10">
    <property type="entry name" value="YVTN repeat-like/Quinoprotein amine dehydrogenase"/>
    <property type="match status" value="1"/>
</dbReference>
<dbReference type="PANTHER" id="PTHR22852">
    <property type="entry name" value="LETHAL 2 DENTICLELESS PROTEIN RETINOIC ACID-REGULATED NUCLEAR MATRIX-ASSOCIATED PROTEIN"/>
    <property type="match status" value="1"/>
</dbReference>
<evidence type="ECO:0000313" key="7">
    <source>
        <dbReference type="EMBL" id="MES1920539.1"/>
    </source>
</evidence>
<feature type="non-terminal residue" evidence="7">
    <location>
        <position position="147"/>
    </location>
</feature>
<sequence length="147" mass="15523">MSTQTDHDSSNSDNHGVSSVNFAFNDRNVIVSTGSLDGKVKLWDLRKASKSKTKPPMIMEVPFKNASTGLPDAVVFGAVSPSGDRFVGTCFGSTSFYCDLGAPTADKFVLKGLKGAKTSSFYVKTAFSLGGDFFVSGGSNSVVSVWD</sequence>
<evidence type="ECO:0000256" key="3">
    <source>
        <dbReference type="ARBA" id="ARBA00022737"/>
    </source>
</evidence>
<proteinExistence type="inferred from homology"/>
<dbReference type="InterPro" id="IPR015943">
    <property type="entry name" value="WD40/YVTN_repeat-like_dom_sf"/>
</dbReference>
<dbReference type="PROSITE" id="PS00678">
    <property type="entry name" value="WD_REPEATS_1"/>
    <property type="match status" value="1"/>
</dbReference>
<gene>
    <name evidence="7" type="ORF">MHBO_002201</name>
</gene>
<keyword evidence="8" id="KW-1185">Reference proteome</keyword>
<comment type="caution">
    <text evidence="7">The sequence shown here is derived from an EMBL/GenBank/DDBJ whole genome shotgun (WGS) entry which is preliminary data.</text>
</comment>
<dbReference type="PROSITE" id="PS50294">
    <property type="entry name" value="WD_REPEATS_REGION"/>
    <property type="match status" value="1"/>
</dbReference>
<protein>
    <submittedName>
        <fullName evidence="7">Uncharacterized protein</fullName>
    </submittedName>
</protein>
<evidence type="ECO:0000256" key="6">
    <source>
        <dbReference type="PROSITE-ProRule" id="PRU00221"/>
    </source>
</evidence>
<evidence type="ECO:0000313" key="8">
    <source>
        <dbReference type="Proteomes" id="UP001439008"/>
    </source>
</evidence>
<dbReference type="Pfam" id="PF00400">
    <property type="entry name" value="WD40"/>
    <property type="match status" value="2"/>
</dbReference>
<accession>A0ABV2ALK5</accession>
<evidence type="ECO:0000256" key="5">
    <source>
        <dbReference type="ARBA" id="ARBA00038344"/>
    </source>
</evidence>
<comment type="pathway">
    <text evidence="1">Protein modification; protein ubiquitination.</text>
</comment>
<feature type="repeat" description="WD" evidence="6">
    <location>
        <begin position="126"/>
        <end position="147"/>
    </location>
</feature>
<dbReference type="InterPro" id="IPR001680">
    <property type="entry name" value="WD40_rpt"/>
</dbReference>
<dbReference type="SUPFAM" id="SSF50978">
    <property type="entry name" value="WD40 repeat-like"/>
    <property type="match status" value="1"/>
</dbReference>
<evidence type="ECO:0000256" key="4">
    <source>
        <dbReference type="ARBA" id="ARBA00022786"/>
    </source>
</evidence>
<dbReference type="PROSITE" id="PS50082">
    <property type="entry name" value="WD_REPEATS_2"/>
    <property type="match status" value="2"/>
</dbReference>
<dbReference type="PANTHER" id="PTHR22852:SF0">
    <property type="entry name" value="DENTICLELESS PROTEIN HOMOLOG"/>
    <property type="match status" value="1"/>
</dbReference>
<evidence type="ECO:0000256" key="2">
    <source>
        <dbReference type="ARBA" id="ARBA00022574"/>
    </source>
</evidence>
<dbReference type="InterPro" id="IPR036322">
    <property type="entry name" value="WD40_repeat_dom_sf"/>
</dbReference>
<dbReference type="InterPro" id="IPR051865">
    <property type="entry name" value="WD-repeat_CDT2_adapter"/>
</dbReference>
<evidence type="ECO:0000256" key="1">
    <source>
        <dbReference type="ARBA" id="ARBA00004906"/>
    </source>
</evidence>
<reference evidence="7 8" key="1">
    <citation type="journal article" date="2024" name="BMC Biol.">
        <title>Comparative genomics of Ascetosporea gives new insight into the evolutionary basis for animal parasitism in Rhizaria.</title>
        <authorList>
            <person name="Hiltunen Thoren M."/>
            <person name="Onut-Brannstrom I."/>
            <person name="Alfjorden A."/>
            <person name="Peckova H."/>
            <person name="Swords F."/>
            <person name="Hooper C."/>
            <person name="Holzer A.S."/>
            <person name="Bass D."/>
            <person name="Burki F."/>
        </authorList>
    </citation>
    <scope>NUCLEOTIDE SEQUENCE [LARGE SCALE GENOMIC DNA]</scope>
    <source>
        <strain evidence="7">20-A016</strain>
    </source>
</reference>
<dbReference type="InterPro" id="IPR019775">
    <property type="entry name" value="WD40_repeat_CS"/>
</dbReference>
<organism evidence="7 8">
    <name type="scientific">Bonamia ostreae</name>
    <dbReference type="NCBI Taxonomy" id="126728"/>
    <lineage>
        <taxon>Eukaryota</taxon>
        <taxon>Sar</taxon>
        <taxon>Rhizaria</taxon>
        <taxon>Endomyxa</taxon>
        <taxon>Ascetosporea</taxon>
        <taxon>Haplosporida</taxon>
        <taxon>Bonamia</taxon>
    </lineage>
</organism>
<dbReference type="Proteomes" id="UP001439008">
    <property type="component" value="Unassembled WGS sequence"/>
</dbReference>